<keyword evidence="7" id="KW-1185">Reference proteome</keyword>
<sequence>MSGENRQGHCLCGAVRFTATPKSDEMAVCHCSMCRRWSGGVFMAVECDAIEVGDDSSLGVYASSEWGERAFCSSCGSTLYWRMSDGSHTAVSAQAFEDPAAFRFVSEIFVDEQPSNYAFANETQRMTGPELIAMMTGKPESRDG</sequence>
<reference evidence="6 7" key="1">
    <citation type="submission" date="2022-04" db="EMBL/GenBank/DDBJ databases">
        <authorList>
            <person name="Ye Y.-Q."/>
            <person name="Du Z.-J."/>
        </authorList>
    </citation>
    <scope>NUCLEOTIDE SEQUENCE [LARGE SCALE GENOMIC DNA]</scope>
    <source>
        <strain evidence="6 7">A6E488</strain>
    </source>
</reference>
<dbReference type="InterPro" id="IPR006913">
    <property type="entry name" value="CENP-V/GFA"/>
</dbReference>
<dbReference type="GO" id="GO:0016846">
    <property type="term" value="F:carbon-sulfur lyase activity"/>
    <property type="evidence" value="ECO:0007669"/>
    <property type="project" value="InterPro"/>
</dbReference>
<dbReference type="PROSITE" id="PS51891">
    <property type="entry name" value="CENP_V_GFA"/>
    <property type="match status" value="1"/>
</dbReference>
<evidence type="ECO:0000313" key="6">
    <source>
        <dbReference type="EMBL" id="MCT8974398.1"/>
    </source>
</evidence>
<keyword evidence="2" id="KW-0479">Metal-binding</keyword>
<keyword evidence="3" id="KW-0862">Zinc</keyword>
<dbReference type="AlphaFoldDB" id="A0AAW5R6V9"/>
<dbReference type="Proteomes" id="UP001320898">
    <property type="component" value="Unassembled WGS sequence"/>
</dbReference>
<comment type="similarity">
    <text evidence="1">Belongs to the Gfa family.</text>
</comment>
<dbReference type="GO" id="GO:0046872">
    <property type="term" value="F:metal ion binding"/>
    <property type="evidence" value="ECO:0007669"/>
    <property type="project" value="UniProtKB-KW"/>
</dbReference>
<dbReference type="EMBL" id="JALIDZ010000012">
    <property type="protein sequence ID" value="MCT8974398.1"/>
    <property type="molecule type" value="Genomic_DNA"/>
</dbReference>
<keyword evidence="4" id="KW-0456">Lyase</keyword>
<dbReference type="RefSeq" id="WP_261617985.1">
    <property type="nucleotide sequence ID" value="NZ_JALIDZ010000012.1"/>
</dbReference>
<proteinExistence type="inferred from homology"/>
<dbReference type="PANTHER" id="PTHR33337">
    <property type="entry name" value="GFA DOMAIN-CONTAINING PROTEIN"/>
    <property type="match status" value="1"/>
</dbReference>
<evidence type="ECO:0000313" key="7">
    <source>
        <dbReference type="Proteomes" id="UP001320898"/>
    </source>
</evidence>
<dbReference type="PANTHER" id="PTHR33337:SF40">
    <property type="entry name" value="CENP-V_GFA DOMAIN-CONTAINING PROTEIN-RELATED"/>
    <property type="match status" value="1"/>
</dbReference>
<protein>
    <submittedName>
        <fullName evidence="6">GFA family protein</fullName>
    </submittedName>
</protein>
<name>A0AAW5R6V9_9HYPH</name>
<evidence type="ECO:0000256" key="3">
    <source>
        <dbReference type="ARBA" id="ARBA00022833"/>
    </source>
</evidence>
<dbReference type="SUPFAM" id="SSF51316">
    <property type="entry name" value="Mss4-like"/>
    <property type="match status" value="1"/>
</dbReference>
<evidence type="ECO:0000256" key="4">
    <source>
        <dbReference type="ARBA" id="ARBA00023239"/>
    </source>
</evidence>
<dbReference type="InterPro" id="IPR011057">
    <property type="entry name" value="Mss4-like_sf"/>
</dbReference>
<dbReference type="Pfam" id="PF04828">
    <property type="entry name" value="GFA"/>
    <property type="match status" value="1"/>
</dbReference>
<feature type="domain" description="CENP-V/GFA" evidence="5">
    <location>
        <begin position="6"/>
        <end position="118"/>
    </location>
</feature>
<evidence type="ECO:0000256" key="2">
    <source>
        <dbReference type="ARBA" id="ARBA00022723"/>
    </source>
</evidence>
<dbReference type="Gene3D" id="3.90.1590.10">
    <property type="entry name" value="glutathione-dependent formaldehyde- activating enzyme (gfa)"/>
    <property type="match status" value="1"/>
</dbReference>
<organism evidence="6 7">
    <name type="scientific">Microbaculum marinisediminis</name>
    <dbReference type="NCBI Taxonomy" id="2931392"/>
    <lineage>
        <taxon>Bacteria</taxon>
        <taxon>Pseudomonadati</taxon>
        <taxon>Pseudomonadota</taxon>
        <taxon>Alphaproteobacteria</taxon>
        <taxon>Hyphomicrobiales</taxon>
        <taxon>Tepidamorphaceae</taxon>
        <taxon>Microbaculum</taxon>
    </lineage>
</organism>
<gene>
    <name evidence="6" type="ORF">MUB46_21225</name>
</gene>
<comment type="caution">
    <text evidence="6">The sequence shown here is derived from an EMBL/GenBank/DDBJ whole genome shotgun (WGS) entry which is preliminary data.</text>
</comment>
<evidence type="ECO:0000256" key="1">
    <source>
        <dbReference type="ARBA" id="ARBA00005495"/>
    </source>
</evidence>
<evidence type="ECO:0000259" key="5">
    <source>
        <dbReference type="PROSITE" id="PS51891"/>
    </source>
</evidence>
<accession>A0AAW5R6V9</accession>